<protein>
    <recommendedName>
        <fullName evidence="2">C-type lectin domain-containing protein</fullName>
    </recommendedName>
</protein>
<dbReference type="EMBL" id="JAIWYP010000005">
    <property type="protein sequence ID" value="KAH3821292.1"/>
    <property type="molecule type" value="Genomic_DNA"/>
</dbReference>
<gene>
    <name evidence="3" type="ORF">DPMN_123055</name>
</gene>
<accession>A0A9D4GQV8</accession>
<dbReference type="AlphaFoldDB" id="A0A9D4GQV8"/>
<dbReference type="Proteomes" id="UP000828390">
    <property type="component" value="Unassembled WGS sequence"/>
</dbReference>
<feature type="domain" description="C-type lectin" evidence="2">
    <location>
        <begin position="121"/>
        <end position="241"/>
    </location>
</feature>
<proteinExistence type="predicted"/>
<name>A0A9D4GQV8_DREPO</name>
<reference evidence="3" key="2">
    <citation type="submission" date="2020-11" db="EMBL/GenBank/DDBJ databases">
        <authorList>
            <person name="McCartney M.A."/>
            <person name="Auch B."/>
            <person name="Kono T."/>
            <person name="Mallez S."/>
            <person name="Becker A."/>
            <person name="Gohl D.M."/>
            <person name="Silverstein K.A.T."/>
            <person name="Koren S."/>
            <person name="Bechman K.B."/>
            <person name="Herman A."/>
            <person name="Abrahante J.E."/>
            <person name="Garbe J."/>
        </authorList>
    </citation>
    <scope>NUCLEOTIDE SEQUENCE</scope>
    <source>
        <strain evidence="3">Duluth1</strain>
        <tissue evidence="3">Whole animal</tissue>
    </source>
</reference>
<evidence type="ECO:0000313" key="4">
    <source>
        <dbReference type="Proteomes" id="UP000828390"/>
    </source>
</evidence>
<reference evidence="3" key="1">
    <citation type="journal article" date="2019" name="bioRxiv">
        <title>The Genome of the Zebra Mussel, Dreissena polymorpha: A Resource for Invasive Species Research.</title>
        <authorList>
            <person name="McCartney M.A."/>
            <person name="Auch B."/>
            <person name="Kono T."/>
            <person name="Mallez S."/>
            <person name="Zhang Y."/>
            <person name="Obille A."/>
            <person name="Becker A."/>
            <person name="Abrahante J.E."/>
            <person name="Garbe J."/>
            <person name="Badalamenti J.P."/>
            <person name="Herman A."/>
            <person name="Mangelson H."/>
            <person name="Liachko I."/>
            <person name="Sullivan S."/>
            <person name="Sone E.D."/>
            <person name="Koren S."/>
            <person name="Silverstein K.A.T."/>
            <person name="Beckman K.B."/>
            <person name="Gohl D.M."/>
        </authorList>
    </citation>
    <scope>NUCLEOTIDE SEQUENCE</scope>
    <source>
        <strain evidence="3">Duluth1</strain>
        <tissue evidence="3">Whole animal</tissue>
    </source>
</reference>
<comment type="caution">
    <text evidence="3">The sequence shown here is derived from an EMBL/GenBank/DDBJ whole genome shotgun (WGS) entry which is preliminary data.</text>
</comment>
<dbReference type="InterPro" id="IPR016187">
    <property type="entry name" value="CTDL_fold"/>
</dbReference>
<feature type="non-terminal residue" evidence="3">
    <location>
        <position position="347"/>
    </location>
</feature>
<feature type="signal peptide" evidence="1">
    <location>
        <begin position="1"/>
        <end position="26"/>
    </location>
</feature>
<dbReference type="InterPro" id="IPR001304">
    <property type="entry name" value="C-type_lectin-like"/>
</dbReference>
<dbReference type="Gene3D" id="3.10.100.10">
    <property type="entry name" value="Mannose-Binding Protein A, subunit A"/>
    <property type="match status" value="1"/>
</dbReference>
<evidence type="ECO:0000313" key="3">
    <source>
        <dbReference type="EMBL" id="KAH3821292.1"/>
    </source>
</evidence>
<feature type="chain" id="PRO_5039570840" description="C-type lectin domain-containing protein" evidence="1">
    <location>
        <begin position="27"/>
        <end position="347"/>
    </location>
</feature>
<dbReference type="CDD" id="cd00037">
    <property type="entry name" value="CLECT"/>
    <property type="match status" value="1"/>
</dbReference>
<evidence type="ECO:0000259" key="2">
    <source>
        <dbReference type="PROSITE" id="PS50041"/>
    </source>
</evidence>
<organism evidence="3 4">
    <name type="scientific">Dreissena polymorpha</name>
    <name type="common">Zebra mussel</name>
    <name type="synonym">Mytilus polymorpha</name>
    <dbReference type="NCBI Taxonomy" id="45954"/>
    <lineage>
        <taxon>Eukaryota</taxon>
        <taxon>Metazoa</taxon>
        <taxon>Spiralia</taxon>
        <taxon>Lophotrochozoa</taxon>
        <taxon>Mollusca</taxon>
        <taxon>Bivalvia</taxon>
        <taxon>Autobranchia</taxon>
        <taxon>Heteroconchia</taxon>
        <taxon>Euheterodonta</taxon>
        <taxon>Imparidentia</taxon>
        <taxon>Neoheterodontei</taxon>
        <taxon>Myida</taxon>
        <taxon>Dreissenoidea</taxon>
        <taxon>Dreissenidae</taxon>
        <taxon>Dreissena</taxon>
    </lineage>
</organism>
<dbReference type="SUPFAM" id="SSF56436">
    <property type="entry name" value="C-type lectin-like"/>
    <property type="match status" value="1"/>
</dbReference>
<sequence length="347" mass="38909">MLVFEFRLFILRALLTCGICVTTCEADVPCACSINTEVAVYELDYDKSLVIGHILKHECKPQIHIHTSKIDSGWIAVIMDQKVGFVQNSPNVVEKSCMVAKNAYDGYLCPHTGQLMTNASQTGNCYEFVDILKEPRDLAETYCKLNQGHLLSVTSVNELEFVFSIAPKNASVSTQFWTGFSTIQSNSSWSDGSDTSFLMSMHRNLSNNITNPSICTVYEASGRDGVWTDSNCATPHGFICKYVHTNLTISSYDATKTPNSIQPSPASSCKQVFENLDLSQDTELHVTFQNRTFWAGIITTRDGYLWLDGSSTQQLMFMYMNVTSPGRCFILKNKKHWICRSATYPYQ</sequence>
<dbReference type="Pfam" id="PF00059">
    <property type="entry name" value="Lectin_C"/>
    <property type="match status" value="1"/>
</dbReference>
<dbReference type="PROSITE" id="PS50041">
    <property type="entry name" value="C_TYPE_LECTIN_2"/>
    <property type="match status" value="1"/>
</dbReference>
<keyword evidence="4" id="KW-1185">Reference proteome</keyword>
<dbReference type="InterPro" id="IPR016186">
    <property type="entry name" value="C-type_lectin-like/link_sf"/>
</dbReference>
<dbReference type="PANTHER" id="PTHR22803">
    <property type="entry name" value="MANNOSE, PHOSPHOLIPASE, LECTIN RECEPTOR RELATED"/>
    <property type="match status" value="1"/>
</dbReference>
<dbReference type="InterPro" id="IPR050111">
    <property type="entry name" value="C-type_lectin/snaclec_domain"/>
</dbReference>
<dbReference type="SMART" id="SM00034">
    <property type="entry name" value="CLECT"/>
    <property type="match status" value="1"/>
</dbReference>
<keyword evidence="1" id="KW-0732">Signal</keyword>
<evidence type="ECO:0000256" key="1">
    <source>
        <dbReference type="SAM" id="SignalP"/>
    </source>
</evidence>